<evidence type="ECO:0000313" key="4">
    <source>
        <dbReference type="Proteomes" id="UP000541444"/>
    </source>
</evidence>
<gene>
    <name evidence="3" type="ORF">GIB67_035665</name>
</gene>
<dbReference type="InterPro" id="IPR036186">
    <property type="entry name" value="Serpin_sf"/>
</dbReference>
<keyword evidence="4" id="KW-1185">Reference proteome</keyword>
<evidence type="ECO:0000256" key="1">
    <source>
        <dbReference type="ARBA" id="ARBA00009500"/>
    </source>
</evidence>
<dbReference type="InterPro" id="IPR042178">
    <property type="entry name" value="Serpin_sf_1"/>
</dbReference>
<reference evidence="3 4" key="1">
    <citation type="journal article" date="2020" name="IScience">
        <title>Genome Sequencing of the Endangered Kingdonia uniflora (Circaeasteraceae, Ranunculales) Reveals Potential Mechanisms of Evolutionary Specialization.</title>
        <authorList>
            <person name="Sun Y."/>
            <person name="Deng T."/>
            <person name="Zhang A."/>
            <person name="Moore M.J."/>
            <person name="Landis J.B."/>
            <person name="Lin N."/>
            <person name="Zhang H."/>
            <person name="Zhang X."/>
            <person name="Huang J."/>
            <person name="Zhang X."/>
            <person name="Sun H."/>
            <person name="Wang H."/>
        </authorList>
    </citation>
    <scope>NUCLEOTIDE SEQUENCE [LARGE SCALE GENOMIC DNA]</scope>
    <source>
        <strain evidence="3">TB1705</strain>
        <tissue evidence="3">Leaf</tissue>
    </source>
</reference>
<dbReference type="PANTHER" id="PTHR11461:SF211">
    <property type="entry name" value="GH10112P-RELATED"/>
    <property type="match status" value="1"/>
</dbReference>
<dbReference type="EMBL" id="JACGCM010002872">
    <property type="protein sequence ID" value="KAF6134304.1"/>
    <property type="molecule type" value="Genomic_DNA"/>
</dbReference>
<dbReference type="InterPro" id="IPR042185">
    <property type="entry name" value="Serpin_sf_2"/>
</dbReference>
<proteinExistence type="inferred from homology"/>
<dbReference type="InterPro" id="IPR000215">
    <property type="entry name" value="Serpin_fam"/>
</dbReference>
<dbReference type="OrthoDB" id="1063785at2759"/>
<accession>A0A7J7KVH0</accession>
<protein>
    <recommendedName>
        <fullName evidence="2">Serpin domain-containing protein</fullName>
    </recommendedName>
</protein>
<comment type="caution">
    <text evidence="3">The sequence shown here is derived from an EMBL/GenBank/DDBJ whole genome shotgun (WGS) entry which is preliminary data.</text>
</comment>
<evidence type="ECO:0000313" key="3">
    <source>
        <dbReference type="EMBL" id="KAF6134304.1"/>
    </source>
</evidence>
<dbReference type="GO" id="GO:0005615">
    <property type="term" value="C:extracellular space"/>
    <property type="evidence" value="ECO:0007669"/>
    <property type="project" value="InterPro"/>
</dbReference>
<dbReference type="Proteomes" id="UP000541444">
    <property type="component" value="Unassembled WGS sequence"/>
</dbReference>
<comment type="similarity">
    <text evidence="1">Belongs to the serpin family.</text>
</comment>
<dbReference type="Gene3D" id="3.30.497.10">
    <property type="entry name" value="Antithrombin, subunit I, domain 2"/>
    <property type="match status" value="1"/>
</dbReference>
<dbReference type="PANTHER" id="PTHR11461">
    <property type="entry name" value="SERINE PROTEASE INHIBITOR, SERPIN"/>
    <property type="match status" value="1"/>
</dbReference>
<dbReference type="SUPFAM" id="SSF56574">
    <property type="entry name" value="Serpins"/>
    <property type="match status" value="1"/>
</dbReference>
<dbReference type="Gene3D" id="2.30.39.10">
    <property type="entry name" value="Alpha-1-antitrypsin, domain 1"/>
    <property type="match status" value="1"/>
</dbReference>
<dbReference type="InterPro" id="IPR023796">
    <property type="entry name" value="Serpin_dom"/>
</dbReference>
<feature type="domain" description="Serpin" evidence="2">
    <location>
        <begin position="1"/>
        <end position="129"/>
    </location>
</feature>
<organism evidence="3 4">
    <name type="scientific">Kingdonia uniflora</name>
    <dbReference type="NCBI Taxonomy" id="39325"/>
    <lineage>
        <taxon>Eukaryota</taxon>
        <taxon>Viridiplantae</taxon>
        <taxon>Streptophyta</taxon>
        <taxon>Embryophyta</taxon>
        <taxon>Tracheophyta</taxon>
        <taxon>Spermatophyta</taxon>
        <taxon>Magnoliopsida</taxon>
        <taxon>Ranunculales</taxon>
        <taxon>Circaeasteraceae</taxon>
        <taxon>Kingdonia</taxon>
    </lineage>
</organism>
<dbReference type="Pfam" id="PF00079">
    <property type="entry name" value="Serpin"/>
    <property type="match status" value="1"/>
</dbReference>
<name>A0A7J7KVH0_9MAGN</name>
<sequence>MYIILPHKKDRLWNLVKKVHSNSKFMKKHATELYKYVSTGEFMIPKFKISFGFQAKKDLKEGRLNLPFSNSVELDGMVKGLLSKGYLNVSEILHRSVIEVNEEGIVAATPTLIIHVTRSMVIEEIESEKECSDPDVEVNRWIRHAQIGIDCLGLEDGYYSTHSSQDGDYVPTAEELEGGSKFEGVDTQCDNIYVEEEDGSEMPTLDVQYKQLETGMR</sequence>
<dbReference type="GO" id="GO:0004867">
    <property type="term" value="F:serine-type endopeptidase inhibitor activity"/>
    <property type="evidence" value="ECO:0007669"/>
    <property type="project" value="InterPro"/>
</dbReference>
<dbReference type="AlphaFoldDB" id="A0A7J7KVH0"/>
<evidence type="ECO:0000259" key="2">
    <source>
        <dbReference type="Pfam" id="PF00079"/>
    </source>
</evidence>